<dbReference type="EMBL" id="KV454408">
    <property type="protein sequence ID" value="ODQ66600.1"/>
    <property type="molecule type" value="Genomic_DNA"/>
</dbReference>
<dbReference type="Pfam" id="PF00788">
    <property type="entry name" value="RA"/>
    <property type="match status" value="1"/>
</dbReference>
<protein>
    <recommendedName>
        <fullName evidence="6">RA-domain-containing protein</fullName>
    </recommendedName>
</protein>
<dbReference type="Gene3D" id="3.10.20.90">
    <property type="entry name" value="Phosphatidylinositol 3-kinase Catalytic Subunit, Chain A, domain 1"/>
    <property type="match status" value="1"/>
</dbReference>
<evidence type="ECO:0000313" key="5">
    <source>
        <dbReference type="Proteomes" id="UP000095009"/>
    </source>
</evidence>
<dbReference type="PROSITE" id="PS50200">
    <property type="entry name" value="RA"/>
    <property type="match status" value="1"/>
</dbReference>
<accession>A0A1E3PMS7</accession>
<feature type="compositionally biased region" description="Polar residues" evidence="1">
    <location>
        <begin position="355"/>
        <end position="367"/>
    </location>
</feature>
<dbReference type="GO" id="GO:0007165">
    <property type="term" value="P:signal transduction"/>
    <property type="evidence" value="ECO:0007669"/>
    <property type="project" value="InterPro"/>
</dbReference>
<dbReference type="SMART" id="SM00314">
    <property type="entry name" value="RA"/>
    <property type="match status" value="1"/>
</dbReference>
<feature type="domain" description="Ras-associating" evidence="3">
    <location>
        <begin position="498"/>
        <end position="574"/>
    </location>
</feature>
<gene>
    <name evidence="4" type="ORF">NADFUDRAFT_50515</name>
</gene>
<dbReference type="SMART" id="SM00454">
    <property type="entry name" value="SAM"/>
    <property type="match status" value="1"/>
</dbReference>
<feature type="compositionally biased region" description="Polar residues" evidence="1">
    <location>
        <begin position="176"/>
        <end position="214"/>
    </location>
</feature>
<dbReference type="CDD" id="cd01786">
    <property type="entry name" value="RA_STE50"/>
    <property type="match status" value="1"/>
</dbReference>
<feature type="region of interest" description="Disordered" evidence="1">
    <location>
        <begin position="172"/>
        <end position="235"/>
    </location>
</feature>
<feature type="compositionally biased region" description="Low complexity" evidence="1">
    <location>
        <begin position="217"/>
        <end position="232"/>
    </location>
</feature>
<dbReference type="STRING" id="857566.A0A1E3PMS7"/>
<dbReference type="PROSITE" id="PS50105">
    <property type="entry name" value="SAM_DOMAIN"/>
    <property type="match status" value="1"/>
</dbReference>
<dbReference type="Gene3D" id="1.10.150.50">
    <property type="entry name" value="Transcription Factor, Ets-1"/>
    <property type="match status" value="1"/>
</dbReference>
<dbReference type="InterPro" id="IPR001660">
    <property type="entry name" value="SAM"/>
</dbReference>
<feature type="region of interest" description="Disordered" evidence="1">
    <location>
        <begin position="268"/>
        <end position="328"/>
    </location>
</feature>
<dbReference type="Proteomes" id="UP000095009">
    <property type="component" value="Unassembled WGS sequence"/>
</dbReference>
<feature type="region of interest" description="Disordered" evidence="1">
    <location>
        <begin position="474"/>
        <end position="498"/>
    </location>
</feature>
<evidence type="ECO:0000259" key="3">
    <source>
        <dbReference type="PROSITE" id="PS50200"/>
    </source>
</evidence>
<evidence type="ECO:0000259" key="2">
    <source>
        <dbReference type="PROSITE" id="PS50105"/>
    </source>
</evidence>
<sequence>MSTHNIGETNLLSPNKIINETSNHNLSSNPTVLDWDVEQVALWVGSLGLGIYSGSFKENDITGDILIHLDHSDLMDIGVKSVGHRLHILKAVYHLVITEGLKLDHCYTPPSVKILQDQGHEGLDVTKVLNSFELRDERISYAELEIKKITESFQRLRQDLLPVFKLVKEFKPLPTPDSTKTDQTQATSATLQKGFSTNLGSDNNQGTGSASNPLKISGSSPLQSSQQMSPSLTNFVSSPASTGIYLTQTPPSGQAIDNNNLSVIEQPMSRSSSLPRLQYSKSDSQNQNQNQTTKLSRNPPPSPRKRQDNPTLFNNTNTTANNNLSNINESNSRNLEWQYGANVSQVNQNSSNYSTPLYTDTGNSNDNSKLSSISPLSDYSSTSSSSLSPTPTFTSVSVDIPPSTSTTCMSITSPLSTTNETTPTSASTFMPSITSSASLVSTPTPISGVTSISNLVGASTESLPNMLSHHISPTNSTLKQGNNNVNTGSSSVHSSGNSEPFKSFRVTVDDPCYKVLPAALKRYKIHADYRQYALLVCYNDKERVLGLQEKPLRIFKELQDAGKNPVFMLRMLDRRGQTGEVVKTVPGGVL</sequence>
<evidence type="ECO:0000256" key="1">
    <source>
        <dbReference type="SAM" id="MobiDB-lite"/>
    </source>
</evidence>
<feature type="compositionally biased region" description="Low complexity" evidence="1">
    <location>
        <begin position="368"/>
        <end position="397"/>
    </location>
</feature>
<dbReference type="OrthoDB" id="445896at2759"/>
<proteinExistence type="predicted"/>
<dbReference type="SUPFAM" id="SSF54236">
    <property type="entry name" value="Ubiquitin-like"/>
    <property type="match status" value="1"/>
</dbReference>
<evidence type="ECO:0000313" key="4">
    <source>
        <dbReference type="EMBL" id="ODQ66600.1"/>
    </source>
</evidence>
<dbReference type="PANTHER" id="PTHR46829:SF1">
    <property type="entry name" value="STERILE ALPHA MOTIF DOMAIN-CONTAINING PROTEIN 15"/>
    <property type="match status" value="1"/>
</dbReference>
<reference evidence="4 5" key="1">
    <citation type="journal article" date="2016" name="Proc. Natl. Acad. Sci. U.S.A.">
        <title>Comparative genomics of biotechnologically important yeasts.</title>
        <authorList>
            <person name="Riley R."/>
            <person name="Haridas S."/>
            <person name="Wolfe K.H."/>
            <person name="Lopes M.R."/>
            <person name="Hittinger C.T."/>
            <person name="Goeker M."/>
            <person name="Salamov A.A."/>
            <person name="Wisecaver J.H."/>
            <person name="Long T.M."/>
            <person name="Calvey C.H."/>
            <person name="Aerts A.L."/>
            <person name="Barry K.W."/>
            <person name="Choi C."/>
            <person name="Clum A."/>
            <person name="Coughlan A.Y."/>
            <person name="Deshpande S."/>
            <person name="Douglass A.P."/>
            <person name="Hanson S.J."/>
            <person name="Klenk H.-P."/>
            <person name="LaButti K.M."/>
            <person name="Lapidus A."/>
            <person name="Lindquist E.A."/>
            <person name="Lipzen A.M."/>
            <person name="Meier-Kolthoff J.P."/>
            <person name="Ohm R.A."/>
            <person name="Otillar R.P."/>
            <person name="Pangilinan J.L."/>
            <person name="Peng Y."/>
            <person name="Rokas A."/>
            <person name="Rosa C.A."/>
            <person name="Scheuner C."/>
            <person name="Sibirny A.A."/>
            <person name="Slot J.C."/>
            <person name="Stielow J.B."/>
            <person name="Sun H."/>
            <person name="Kurtzman C.P."/>
            <person name="Blackwell M."/>
            <person name="Grigoriev I.V."/>
            <person name="Jeffries T.W."/>
        </authorList>
    </citation>
    <scope>NUCLEOTIDE SEQUENCE [LARGE SCALE GENOMIC DNA]</scope>
    <source>
        <strain evidence="4 5">DSM 6958</strain>
    </source>
</reference>
<feature type="compositionally biased region" description="Low complexity" evidence="1">
    <location>
        <begin position="481"/>
        <end position="498"/>
    </location>
</feature>
<feature type="domain" description="SAM" evidence="2">
    <location>
        <begin position="35"/>
        <end position="98"/>
    </location>
</feature>
<feature type="compositionally biased region" description="Polar residues" evidence="1">
    <location>
        <begin position="268"/>
        <end position="284"/>
    </location>
</feature>
<evidence type="ECO:0008006" key="6">
    <source>
        <dbReference type="Google" id="ProtNLM"/>
    </source>
</evidence>
<dbReference type="SUPFAM" id="SSF47769">
    <property type="entry name" value="SAM/Pointed domain"/>
    <property type="match status" value="1"/>
</dbReference>
<feature type="region of interest" description="Disordered" evidence="1">
    <location>
        <begin position="407"/>
        <end position="426"/>
    </location>
</feature>
<name>A0A1E3PMS7_9ASCO</name>
<dbReference type="InterPro" id="IPR013761">
    <property type="entry name" value="SAM/pointed_sf"/>
</dbReference>
<dbReference type="PANTHER" id="PTHR46829">
    <property type="entry name" value="STERILE ALPHA MOTIF DOMAIN-CONTAINING PROTEIN 15"/>
    <property type="match status" value="1"/>
</dbReference>
<keyword evidence="5" id="KW-1185">Reference proteome</keyword>
<feature type="region of interest" description="Disordered" evidence="1">
    <location>
        <begin position="347"/>
        <end position="401"/>
    </location>
</feature>
<feature type="compositionally biased region" description="Low complexity" evidence="1">
    <location>
        <begin position="412"/>
        <end position="426"/>
    </location>
</feature>
<feature type="compositionally biased region" description="Low complexity" evidence="1">
    <location>
        <begin position="309"/>
        <end position="328"/>
    </location>
</feature>
<organism evidence="4 5">
    <name type="scientific">Nadsonia fulvescens var. elongata DSM 6958</name>
    <dbReference type="NCBI Taxonomy" id="857566"/>
    <lineage>
        <taxon>Eukaryota</taxon>
        <taxon>Fungi</taxon>
        <taxon>Dikarya</taxon>
        <taxon>Ascomycota</taxon>
        <taxon>Saccharomycotina</taxon>
        <taxon>Dipodascomycetes</taxon>
        <taxon>Dipodascales</taxon>
        <taxon>Dipodascales incertae sedis</taxon>
        <taxon>Nadsonia</taxon>
    </lineage>
</organism>
<dbReference type="AlphaFoldDB" id="A0A1E3PMS7"/>
<dbReference type="Pfam" id="PF07647">
    <property type="entry name" value="SAM_2"/>
    <property type="match status" value="1"/>
</dbReference>
<dbReference type="InterPro" id="IPR000159">
    <property type="entry name" value="RA_dom"/>
</dbReference>
<dbReference type="InterPro" id="IPR029071">
    <property type="entry name" value="Ubiquitin-like_domsf"/>
</dbReference>